<keyword evidence="1" id="KW-0812">Transmembrane</keyword>
<dbReference type="Proteomes" id="UP000220797">
    <property type="component" value="Unassembled WGS sequence"/>
</dbReference>
<gene>
    <name evidence="2" type="ORF">PGAL8A_00524400</name>
</gene>
<evidence type="ECO:0000313" key="2">
    <source>
        <dbReference type="EMBL" id="CRG97668.1"/>
    </source>
</evidence>
<keyword evidence="1" id="KW-0472">Membrane</keyword>
<keyword evidence="3" id="KW-1185">Reference proteome</keyword>
<keyword evidence="1" id="KW-1133">Transmembrane helix</keyword>
<dbReference type="RefSeq" id="XP_028530469.1">
    <property type="nucleotide sequence ID" value="XM_028674080.1"/>
</dbReference>
<name>A0A1J1GYM6_PLAGA</name>
<dbReference type="AlphaFoldDB" id="A0A1J1GYM6"/>
<protein>
    <submittedName>
        <fullName evidence="2">Uncharacterized protein</fullName>
    </submittedName>
</protein>
<organism evidence="2 3">
    <name type="scientific">Plasmodium gallinaceum</name>
    <dbReference type="NCBI Taxonomy" id="5849"/>
    <lineage>
        <taxon>Eukaryota</taxon>
        <taxon>Sar</taxon>
        <taxon>Alveolata</taxon>
        <taxon>Apicomplexa</taxon>
        <taxon>Aconoidasida</taxon>
        <taxon>Haemosporida</taxon>
        <taxon>Plasmodiidae</taxon>
        <taxon>Plasmodium</taxon>
        <taxon>Plasmodium (Haemamoeba)</taxon>
    </lineage>
</organism>
<comment type="caution">
    <text evidence="2">The sequence shown here is derived from an EMBL/GenBank/DDBJ whole genome shotgun (WGS) entry which is preliminary data.</text>
</comment>
<dbReference type="EMBL" id="CVMV01000110">
    <property type="protein sequence ID" value="CRG97668.1"/>
    <property type="molecule type" value="Genomic_DNA"/>
</dbReference>
<dbReference type="OrthoDB" id="376143at2759"/>
<accession>A0A1J1GYM6</accession>
<dbReference type="GeneID" id="39733777"/>
<feature type="transmembrane region" description="Helical" evidence="1">
    <location>
        <begin position="433"/>
        <end position="453"/>
    </location>
</feature>
<proteinExistence type="predicted"/>
<dbReference type="VEuPathDB" id="PlasmoDB:PGAL8A_00524400"/>
<sequence>MKKKHFFHVVENDLSLSNDNSFDFSNNSNIDNESKVKKENNFSDENEYIDFSDDKSNNITKRNALNFLGLNKKKLENFNFNKEINEGTNNARIRNTKHKICNLSEKLFSEKTKCKNENNSNLTYAINDNFVFNSRQINRNINEDIYKNNQSNNKEFYCMKHIIHNNLNNNYDKNDIKVFNIYHNNRAECLFNDVSVIKFYGYKNICIYENKNYIYREINNKLFQHKNKTEMSSFNPDSDIYEYIYNNKMKLKNDNNENDDIQCFQFYIHKYPSFLKEKIKIFVHIYNMFSIYPYINHKFIEEELYSKSLKILYSPEKILNIKWKFFEKKELKIILNDIIINKKEYNLQENFVKINDFIYINFLTQEIKICDIKSMKFNNYIILNGNGLCFSAYYYLIVPYHRCINENEIDKNNNYNFNYEYIFLSQLFNIYDNFNICFLYPLFIAYFFYYHLFIKQKVNIASSFYYHNISLEENLNKKNKTNVQYNNNNEESYINHLNDIYIKLTKCYKKIIIDSENQNIKITDNIIEFLLPESCYKNFENVEFLCKNTHNLSLMYIMCINKYNLDSKKLLNNDDYNVEYMNLNNNINSNKTYDTTFNNLKKDFNNITDDIRKKEREEYYEKVLCFNEIKEIINLRNIFPEDKKFYFNTCNKIDNIIKISVRNDGICFFYMKNISEYLFFSFFIIFNSLENLFLLMNKKKTENNNKYFETEEKCILSVFNNTSVNLSKDDQERDEIKKLSSYGLNYNFYNSSDNNILNNFNDTIKNYSNNHNFKSISSKISSFVNISKIFDMSNIKNIYNDFYICENKKINSFKLINIMNKEKKKILVPYYFNKNELTQLFFLRLSNIHIYDINTQLNKVFEYIDYNNETFTPFLKNYENYDMNVQLDLLENIYTINDEIYLLYSKKINYTHDIYKYNYLYVKNYLLKNYILYYNIYFNICDELKKNKYYKLKYTNKNKETISIHFTVCFNYVCDKINFHFQLKPLYYITHVEKNTDEYFEEKNYISFIRNYVNSKYVA</sequence>
<reference evidence="2" key="1">
    <citation type="submission" date="2015-04" db="EMBL/GenBank/DDBJ databases">
        <authorList>
            <consortium name="Pathogen Informatics"/>
        </authorList>
    </citation>
    <scope>NUCLEOTIDE SEQUENCE [LARGE SCALE GENOMIC DNA]</scope>
    <source>
        <strain evidence="2">8A</strain>
    </source>
</reference>
<evidence type="ECO:0000256" key="1">
    <source>
        <dbReference type="SAM" id="Phobius"/>
    </source>
</evidence>
<evidence type="ECO:0000313" key="3">
    <source>
        <dbReference type="Proteomes" id="UP000220797"/>
    </source>
</evidence>